<evidence type="ECO:0000313" key="4">
    <source>
        <dbReference type="Proteomes" id="UP000694888"/>
    </source>
</evidence>
<reference evidence="5" key="1">
    <citation type="submission" date="2025-08" db="UniProtKB">
        <authorList>
            <consortium name="RefSeq"/>
        </authorList>
    </citation>
    <scope>IDENTIFICATION</scope>
</reference>
<keyword evidence="1" id="KW-0040">ANK repeat</keyword>
<dbReference type="SUPFAM" id="SSF48403">
    <property type="entry name" value="Ankyrin repeat"/>
    <property type="match status" value="1"/>
</dbReference>
<dbReference type="InterPro" id="IPR036770">
    <property type="entry name" value="Ankyrin_rpt-contain_sf"/>
</dbReference>
<proteinExistence type="predicted"/>
<dbReference type="GeneID" id="106012650"/>
<dbReference type="Proteomes" id="UP000694888">
    <property type="component" value="Unplaced"/>
</dbReference>
<evidence type="ECO:0000259" key="3">
    <source>
        <dbReference type="PROSITE" id="PS50954"/>
    </source>
</evidence>
<feature type="compositionally biased region" description="Polar residues" evidence="2">
    <location>
        <begin position="75"/>
        <end position="86"/>
    </location>
</feature>
<gene>
    <name evidence="5" type="primary">LOC106012650</name>
</gene>
<dbReference type="PANTHER" id="PTHR12349">
    <property type="entry name" value="ANKYRIN REPEAT AND LEM DOMAIN-CONTAINING PROTEIN 2"/>
    <property type="match status" value="1"/>
</dbReference>
<accession>A0ABM1VY86</accession>
<dbReference type="InterPro" id="IPR011015">
    <property type="entry name" value="LEM/LEM-like_dom_sf"/>
</dbReference>
<dbReference type="PROSITE" id="PS50088">
    <property type="entry name" value="ANK_REPEAT"/>
    <property type="match status" value="1"/>
</dbReference>
<feature type="region of interest" description="Disordered" evidence="2">
    <location>
        <begin position="66"/>
        <end position="108"/>
    </location>
</feature>
<dbReference type="InterPro" id="IPR003887">
    <property type="entry name" value="LEM_dom"/>
</dbReference>
<dbReference type="RefSeq" id="XP_035827379.1">
    <property type="nucleotide sequence ID" value="XM_035971486.1"/>
</dbReference>
<dbReference type="PANTHER" id="PTHR12349:SF4">
    <property type="entry name" value="ANKYRIN REPEAT AND LEM DOMAIN-CONTAINING PROTEIN 2"/>
    <property type="match status" value="1"/>
</dbReference>
<evidence type="ECO:0000313" key="5">
    <source>
        <dbReference type="RefSeq" id="XP_035827379.1"/>
    </source>
</evidence>
<dbReference type="SUPFAM" id="SSF63451">
    <property type="entry name" value="LEM domain"/>
    <property type="match status" value="1"/>
</dbReference>
<feature type="non-terminal residue" evidence="5">
    <location>
        <position position="350"/>
    </location>
</feature>
<protein>
    <submittedName>
        <fullName evidence="5">Ankyrin repeat and LEM domain-containing protein 2</fullName>
    </submittedName>
</protein>
<dbReference type="PROSITE" id="PS50954">
    <property type="entry name" value="LEM"/>
    <property type="match status" value="1"/>
</dbReference>
<sequence>MAEKHRMSSDNEYEMSLNAKIKELSSDYSDQKLQLLLKEHGFGHLPFSEATKNLLVKKLARKMLGPDPAQEDSAENVSSPSNLSPQSKTSESRKSDSSGPTDGCTAADSNPNKTHYAVCIPGLVNTITVASDFKQVLKLMKEHKCDNPRMLSFPNLQEATAFSKKTTAVEVCKGANIKSSYPNEKAEVETGEVKLFPSLTPPQLNKFRIHLEKGLLDYAKECIAVNPRYLIGNGDMPTILKEGPRYNALHACVVANQLASCQLVMGTVSDAEYLKRMYGSLPRSQEISHRLVDLYLNTPDKVAKKTPLHIASEKGMVEIVAFLVSFKACVRDYNKRFAVIDVQVGSLFSL</sequence>
<evidence type="ECO:0000256" key="2">
    <source>
        <dbReference type="SAM" id="MobiDB-lite"/>
    </source>
</evidence>
<feature type="domain" description="LEM" evidence="3">
    <location>
        <begin position="22"/>
        <end position="66"/>
    </location>
</feature>
<organism evidence="4 5">
    <name type="scientific">Aplysia californica</name>
    <name type="common">California sea hare</name>
    <dbReference type="NCBI Taxonomy" id="6500"/>
    <lineage>
        <taxon>Eukaryota</taxon>
        <taxon>Metazoa</taxon>
        <taxon>Spiralia</taxon>
        <taxon>Lophotrochozoa</taxon>
        <taxon>Mollusca</taxon>
        <taxon>Gastropoda</taxon>
        <taxon>Heterobranchia</taxon>
        <taxon>Euthyneura</taxon>
        <taxon>Tectipleura</taxon>
        <taxon>Aplysiida</taxon>
        <taxon>Aplysioidea</taxon>
        <taxon>Aplysiidae</taxon>
        <taxon>Aplysia</taxon>
    </lineage>
</organism>
<dbReference type="Pfam" id="PF00023">
    <property type="entry name" value="Ank"/>
    <property type="match status" value="1"/>
</dbReference>
<feature type="repeat" description="ANK" evidence="1">
    <location>
        <begin position="303"/>
        <end position="335"/>
    </location>
</feature>
<name>A0ABM1VY86_APLCA</name>
<evidence type="ECO:0000256" key="1">
    <source>
        <dbReference type="PROSITE-ProRule" id="PRU00023"/>
    </source>
</evidence>
<dbReference type="Gene3D" id="1.25.40.20">
    <property type="entry name" value="Ankyrin repeat-containing domain"/>
    <property type="match status" value="1"/>
</dbReference>
<dbReference type="InterPro" id="IPR002110">
    <property type="entry name" value="Ankyrin_rpt"/>
</dbReference>
<keyword evidence="4" id="KW-1185">Reference proteome</keyword>